<feature type="domain" description="EF-hand" evidence="4">
    <location>
        <begin position="85"/>
        <end position="117"/>
    </location>
</feature>
<evidence type="ECO:0000259" key="4">
    <source>
        <dbReference type="PROSITE" id="PS50222"/>
    </source>
</evidence>
<proteinExistence type="predicted"/>
<dbReference type="GO" id="GO:0005509">
    <property type="term" value="F:calcium ion binding"/>
    <property type="evidence" value="ECO:0000318"/>
    <property type="project" value="GO_Central"/>
</dbReference>
<dbReference type="EnsemblMetazoa" id="XM_011665641">
    <property type="protein sequence ID" value="XP_011663943"/>
    <property type="gene ID" value="LOC593629"/>
</dbReference>
<dbReference type="RefSeq" id="XP_011663943.2">
    <property type="nucleotide sequence ID" value="XM_011665641.2"/>
</dbReference>
<dbReference type="SUPFAM" id="SSF47473">
    <property type="entry name" value="EF-hand"/>
    <property type="match status" value="1"/>
</dbReference>
<feature type="domain" description="EF-hand" evidence="4">
    <location>
        <begin position="48"/>
        <end position="83"/>
    </location>
</feature>
<dbReference type="GO" id="GO:0005737">
    <property type="term" value="C:cytoplasm"/>
    <property type="evidence" value="ECO:0000318"/>
    <property type="project" value="GO_Central"/>
</dbReference>
<feature type="domain" description="EF-hand" evidence="4">
    <location>
        <begin position="12"/>
        <end position="47"/>
    </location>
</feature>
<feature type="domain" description="EF-hand" evidence="4">
    <location>
        <begin position="119"/>
        <end position="154"/>
    </location>
</feature>
<dbReference type="GO" id="GO:0010880">
    <property type="term" value="P:regulation of release of sequestered calcium ion into cytosol by sarcoplasmic reticulum"/>
    <property type="evidence" value="ECO:0000318"/>
    <property type="project" value="GO_Central"/>
</dbReference>
<evidence type="ECO:0000256" key="3">
    <source>
        <dbReference type="ARBA" id="ARBA00022837"/>
    </source>
</evidence>
<dbReference type="Gene3D" id="1.10.238.10">
    <property type="entry name" value="EF-hand"/>
    <property type="match status" value="3"/>
</dbReference>
<keyword evidence="2" id="KW-0677">Repeat</keyword>
<accession>A0A7M7HJ22</accession>
<dbReference type="PROSITE" id="PS00018">
    <property type="entry name" value="EF_HAND_1"/>
    <property type="match status" value="3"/>
</dbReference>
<name>A0A7M7HJ22_STRPU</name>
<dbReference type="PANTHER" id="PTHR23048">
    <property type="entry name" value="MYOSIN LIGHT CHAIN 1, 3"/>
    <property type="match status" value="1"/>
</dbReference>
<keyword evidence="1" id="KW-0479">Metal-binding</keyword>
<dbReference type="FunFam" id="1.10.238.10:FF:000034">
    <property type="entry name" value="Calmodulin"/>
    <property type="match status" value="1"/>
</dbReference>
<dbReference type="PROSITE" id="PS50222">
    <property type="entry name" value="EF_HAND_2"/>
    <property type="match status" value="4"/>
</dbReference>
<dbReference type="FunFam" id="1.10.238.10:FF:000712">
    <property type="entry name" value="EF hand family protein"/>
    <property type="match status" value="1"/>
</dbReference>
<dbReference type="SMART" id="SM00054">
    <property type="entry name" value="EFh"/>
    <property type="match status" value="4"/>
</dbReference>
<dbReference type="GeneID" id="593629"/>
<dbReference type="InterPro" id="IPR018247">
    <property type="entry name" value="EF_Hand_1_Ca_BS"/>
</dbReference>
<keyword evidence="6" id="KW-1185">Reference proteome</keyword>
<dbReference type="AlphaFoldDB" id="A0A7M7HJ22"/>
<keyword evidence="3" id="KW-0106">Calcium</keyword>
<dbReference type="GO" id="GO:0005513">
    <property type="term" value="P:detection of calcium ion"/>
    <property type="evidence" value="ECO:0000318"/>
    <property type="project" value="GO_Central"/>
</dbReference>
<dbReference type="GO" id="GO:0030672">
    <property type="term" value="C:synaptic vesicle membrane"/>
    <property type="evidence" value="ECO:0000318"/>
    <property type="project" value="GO_Central"/>
</dbReference>
<reference evidence="5" key="2">
    <citation type="submission" date="2021-01" db="UniProtKB">
        <authorList>
            <consortium name="EnsemblMetazoa"/>
        </authorList>
    </citation>
    <scope>IDENTIFICATION</scope>
</reference>
<dbReference type="CDD" id="cd00051">
    <property type="entry name" value="EFh"/>
    <property type="match status" value="1"/>
</dbReference>
<dbReference type="InterPro" id="IPR002048">
    <property type="entry name" value="EF_hand_dom"/>
</dbReference>
<dbReference type="PROSITE" id="PS00303">
    <property type="entry name" value="S100_CABP"/>
    <property type="match status" value="1"/>
</dbReference>
<dbReference type="InterPro" id="IPR011992">
    <property type="entry name" value="EF-hand-dom_pair"/>
</dbReference>
<dbReference type="GO" id="GO:0043209">
    <property type="term" value="C:myelin sheath"/>
    <property type="evidence" value="ECO:0000318"/>
    <property type="project" value="GO_Central"/>
</dbReference>
<dbReference type="OMA" id="TFMQEAD"/>
<dbReference type="GO" id="GO:0097720">
    <property type="term" value="P:calcineurin-mediated signaling"/>
    <property type="evidence" value="ECO:0000318"/>
    <property type="project" value="GO_Central"/>
</dbReference>
<dbReference type="PANTHER" id="PTHR23048:SF0">
    <property type="entry name" value="CALMODULIN LIKE 3"/>
    <property type="match status" value="1"/>
</dbReference>
<evidence type="ECO:0000313" key="5">
    <source>
        <dbReference type="EnsemblMetazoa" id="XP_011663943"/>
    </source>
</evidence>
<evidence type="ECO:0000256" key="2">
    <source>
        <dbReference type="ARBA" id="ARBA00022737"/>
    </source>
</evidence>
<dbReference type="GO" id="GO:0005813">
    <property type="term" value="C:centrosome"/>
    <property type="evidence" value="ECO:0000318"/>
    <property type="project" value="GO_Central"/>
</dbReference>
<dbReference type="KEGG" id="spu:593629"/>
<dbReference type="Proteomes" id="UP000007110">
    <property type="component" value="Unassembled WGS sequence"/>
</dbReference>
<dbReference type="InParanoid" id="A0A7M7HJ22"/>
<reference evidence="6" key="1">
    <citation type="submission" date="2015-02" db="EMBL/GenBank/DDBJ databases">
        <title>Genome sequencing for Strongylocentrotus purpuratus.</title>
        <authorList>
            <person name="Murali S."/>
            <person name="Liu Y."/>
            <person name="Vee V."/>
            <person name="English A."/>
            <person name="Wang M."/>
            <person name="Skinner E."/>
            <person name="Han Y."/>
            <person name="Muzny D.M."/>
            <person name="Worley K.C."/>
            <person name="Gibbs R.A."/>
        </authorList>
    </citation>
    <scope>NUCLEOTIDE SEQUENCE</scope>
</reference>
<evidence type="ECO:0000256" key="1">
    <source>
        <dbReference type="ARBA" id="ARBA00022723"/>
    </source>
</evidence>
<dbReference type="Pfam" id="PF13499">
    <property type="entry name" value="EF-hand_7"/>
    <property type="match status" value="2"/>
</dbReference>
<dbReference type="OrthoDB" id="343296at2759"/>
<sequence length="167" mass="18612">MAEKAEVTLDKKQMDVLKKAFAVFDKDGDGIITGKELGNVMRSMGENPTENEVHEIVNELDMNGNGQIDFAEFVGVMSKKMNDMDNAEDIREAFRVFDKGGNGYIENSELKHVLTFLDIHKSEVDELIKDADTDGDGRIEYEEFVQMMNLGNENKGSATANLINAVL</sequence>
<protein>
    <recommendedName>
        <fullName evidence="4">EF-hand domain-containing protein</fullName>
    </recommendedName>
</protein>
<dbReference type="InterPro" id="IPR001751">
    <property type="entry name" value="S100/CaBP7/8-like_CS"/>
</dbReference>
<dbReference type="InterPro" id="IPR050230">
    <property type="entry name" value="CALM/Myosin/TropC-like"/>
</dbReference>
<organism evidence="5 6">
    <name type="scientific">Strongylocentrotus purpuratus</name>
    <name type="common">Purple sea urchin</name>
    <dbReference type="NCBI Taxonomy" id="7668"/>
    <lineage>
        <taxon>Eukaryota</taxon>
        <taxon>Metazoa</taxon>
        <taxon>Echinodermata</taxon>
        <taxon>Eleutherozoa</taxon>
        <taxon>Echinozoa</taxon>
        <taxon>Echinoidea</taxon>
        <taxon>Euechinoidea</taxon>
        <taxon>Echinacea</taxon>
        <taxon>Camarodonta</taxon>
        <taxon>Echinidea</taxon>
        <taxon>Strongylocentrotidae</taxon>
        <taxon>Strongylocentrotus</taxon>
    </lineage>
</organism>
<evidence type="ECO:0000313" key="6">
    <source>
        <dbReference type="Proteomes" id="UP000007110"/>
    </source>
</evidence>